<sequence length="226" mass="26640">MTSGLSQSQIVSAIMDAISALRIVNGGASYQPLEEMELEELVNRVQEEAPTTALNEEEPPQPSTSGQGEEDPEQQTVRKRAKEGDNIPMENLQASTSEYVHPSKIPKHLPTEVKAQLRRLEYEVTMTRRNFEAMKKHVFTEYGQKYNIHRNSMNNNPVKYTEDLLQRRHWTPEEIEAFDKFDYNWPIRQRDWWNMKGDLELMVELYKKYEHSLDMLYQLRQLHKIE</sequence>
<accession>A0A068XTI5</accession>
<dbReference type="Proteomes" id="UP000017246">
    <property type="component" value="Unassembled WGS sequence"/>
</dbReference>
<protein>
    <submittedName>
        <fullName evidence="2">Hypothetical transcript</fullName>
    </submittedName>
</protein>
<name>A0A068XTI5_ECHMU</name>
<feature type="region of interest" description="Disordered" evidence="1">
    <location>
        <begin position="39"/>
        <end position="99"/>
    </location>
</feature>
<organism evidence="2 3">
    <name type="scientific">Echinococcus multilocularis</name>
    <name type="common">Fox tapeworm</name>
    <dbReference type="NCBI Taxonomy" id="6211"/>
    <lineage>
        <taxon>Eukaryota</taxon>
        <taxon>Metazoa</taxon>
        <taxon>Spiralia</taxon>
        <taxon>Lophotrochozoa</taxon>
        <taxon>Platyhelminthes</taxon>
        <taxon>Cestoda</taxon>
        <taxon>Eucestoda</taxon>
        <taxon>Cyclophyllidea</taxon>
        <taxon>Taeniidae</taxon>
        <taxon>Echinococcus</taxon>
    </lineage>
</organism>
<evidence type="ECO:0000313" key="3">
    <source>
        <dbReference type="Proteomes" id="UP000017246"/>
    </source>
</evidence>
<gene>
    <name evidence="2" type="ORF">EmuJ_000369800</name>
</gene>
<evidence type="ECO:0000256" key="1">
    <source>
        <dbReference type="SAM" id="MobiDB-lite"/>
    </source>
</evidence>
<keyword evidence="3" id="KW-1185">Reference proteome</keyword>
<dbReference type="OrthoDB" id="10353098at2759"/>
<dbReference type="AlphaFoldDB" id="A0A068XTI5"/>
<dbReference type="EMBL" id="LN902849">
    <property type="protein sequence ID" value="CDS35663.1"/>
    <property type="molecule type" value="Genomic_DNA"/>
</dbReference>
<reference evidence="2" key="1">
    <citation type="journal article" date="2013" name="Nature">
        <title>The genomes of four tapeworm species reveal adaptations to parasitism.</title>
        <authorList>
            <person name="Tsai I.J."/>
            <person name="Zarowiecki M."/>
            <person name="Holroyd N."/>
            <person name="Garciarrubio A."/>
            <person name="Sanchez-Flores A."/>
            <person name="Brooks K.L."/>
            <person name="Tracey A."/>
            <person name="Bobes R.J."/>
            <person name="Fragoso G."/>
            <person name="Sciutto E."/>
            <person name="Aslett M."/>
            <person name="Beasley H."/>
            <person name="Bennett H.M."/>
            <person name="Cai J."/>
            <person name="Camicia F."/>
            <person name="Clark R."/>
            <person name="Cucher M."/>
            <person name="De Silva N."/>
            <person name="Day T.A."/>
            <person name="Deplazes P."/>
            <person name="Estrada K."/>
            <person name="Fernandez C."/>
            <person name="Holland P.W."/>
            <person name="Hou J."/>
            <person name="Hu S."/>
            <person name="Huckvale T."/>
            <person name="Hung S.S."/>
            <person name="Kamenetzky L."/>
            <person name="Keane J.A."/>
            <person name="Kiss F."/>
            <person name="Koziol U."/>
            <person name="Lambert O."/>
            <person name="Liu K."/>
            <person name="Luo X."/>
            <person name="Luo Y."/>
            <person name="Macchiaroli N."/>
            <person name="Nichol S."/>
            <person name="Paps J."/>
            <person name="Parkinson J."/>
            <person name="Pouchkina-Stantcheva N."/>
            <person name="Riddiford N."/>
            <person name="Rosenzvit M."/>
            <person name="Salinas G."/>
            <person name="Wasmuth J.D."/>
            <person name="Zamanian M."/>
            <person name="Zheng Y."/>
            <person name="Cai X."/>
            <person name="Soberon X."/>
            <person name="Olson P.D."/>
            <person name="Laclette J.P."/>
            <person name="Brehm K."/>
            <person name="Berriman M."/>
            <person name="Garciarrubio A."/>
            <person name="Bobes R.J."/>
            <person name="Fragoso G."/>
            <person name="Sanchez-Flores A."/>
            <person name="Estrada K."/>
            <person name="Cevallos M.A."/>
            <person name="Morett E."/>
            <person name="Gonzalez V."/>
            <person name="Portillo T."/>
            <person name="Ochoa-Leyva A."/>
            <person name="Jose M.V."/>
            <person name="Sciutto E."/>
            <person name="Landa A."/>
            <person name="Jimenez L."/>
            <person name="Valdes V."/>
            <person name="Carrero J.C."/>
            <person name="Larralde C."/>
            <person name="Morales-Montor J."/>
            <person name="Limon-Lason J."/>
            <person name="Soberon X."/>
            <person name="Laclette J.P."/>
        </authorList>
    </citation>
    <scope>NUCLEOTIDE SEQUENCE [LARGE SCALE GENOMIC DNA]</scope>
</reference>
<proteinExistence type="predicted"/>
<evidence type="ECO:0000313" key="2">
    <source>
        <dbReference type="EMBL" id="CDS35663.1"/>
    </source>
</evidence>
<reference evidence="2" key="2">
    <citation type="submission" date="2015-11" db="EMBL/GenBank/DDBJ databases">
        <authorList>
            <person name="Zhang Y."/>
            <person name="Guo Z."/>
        </authorList>
    </citation>
    <scope>NUCLEOTIDE SEQUENCE</scope>
</reference>